<accession>A0A502E608</accession>
<dbReference type="AlphaFoldDB" id="A0A502E608"/>
<organism evidence="1 2">
    <name type="scientific">Mycolicibacterium hodleri</name>
    <dbReference type="NCBI Taxonomy" id="49897"/>
    <lineage>
        <taxon>Bacteria</taxon>
        <taxon>Bacillati</taxon>
        <taxon>Actinomycetota</taxon>
        <taxon>Actinomycetes</taxon>
        <taxon>Mycobacteriales</taxon>
        <taxon>Mycobacteriaceae</taxon>
        <taxon>Mycolicibacterium</taxon>
    </lineage>
</organism>
<dbReference type="EMBL" id="RCZG01000009">
    <property type="protein sequence ID" value="TPG32252.1"/>
    <property type="molecule type" value="Genomic_DNA"/>
</dbReference>
<keyword evidence="2" id="KW-1185">Reference proteome</keyword>
<sequence length="94" mass="10531">MIERASTRWESDGIPANPEAWVLTVARNRLRDLWRSSGHRLSTSLPRIDRSADELDLPEIPDSCLGSRRFGRLVATRTPTRRAPSGASHRLAAL</sequence>
<dbReference type="Proteomes" id="UP000320095">
    <property type="component" value="Unassembled WGS sequence"/>
</dbReference>
<comment type="caution">
    <text evidence="1">The sequence shown here is derived from an EMBL/GenBank/DDBJ whole genome shotgun (WGS) entry which is preliminary data.</text>
</comment>
<reference evidence="1 2" key="1">
    <citation type="journal article" date="2019" name="Environ. Microbiol.">
        <title>Species interactions and distinct microbial communities in high Arctic permafrost affected cryosols are associated with the CH4 and CO2 gas fluxes.</title>
        <authorList>
            <person name="Altshuler I."/>
            <person name="Hamel J."/>
            <person name="Turney S."/>
            <person name="Magnuson E."/>
            <person name="Levesque R."/>
            <person name="Greer C."/>
            <person name="Whyte L.G."/>
        </authorList>
    </citation>
    <scope>NUCLEOTIDE SEQUENCE [LARGE SCALE GENOMIC DNA]</scope>
    <source>
        <strain evidence="1 2">S5.20</strain>
    </source>
</reference>
<evidence type="ECO:0008006" key="3">
    <source>
        <dbReference type="Google" id="ProtNLM"/>
    </source>
</evidence>
<protein>
    <recommendedName>
        <fullName evidence="3">RNA polymerase sigma-70 region 2 domain-containing protein</fullName>
    </recommendedName>
</protein>
<proteinExistence type="predicted"/>
<name>A0A502E608_9MYCO</name>
<gene>
    <name evidence="1" type="ORF">EAH80_20805</name>
</gene>
<evidence type="ECO:0000313" key="1">
    <source>
        <dbReference type="EMBL" id="TPG32252.1"/>
    </source>
</evidence>
<evidence type="ECO:0000313" key="2">
    <source>
        <dbReference type="Proteomes" id="UP000320095"/>
    </source>
</evidence>